<dbReference type="InterPro" id="IPR002539">
    <property type="entry name" value="MaoC-like_dom"/>
</dbReference>
<feature type="domain" description="MaoC-like" evidence="2">
    <location>
        <begin position="128"/>
        <end position="180"/>
    </location>
</feature>
<dbReference type="CDD" id="cd03441">
    <property type="entry name" value="R_hydratase_like"/>
    <property type="match status" value="1"/>
</dbReference>
<organism evidence="3 4">
    <name type="scientific">Plakobranchus ocellatus</name>
    <dbReference type="NCBI Taxonomy" id="259542"/>
    <lineage>
        <taxon>Eukaryota</taxon>
        <taxon>Metazoa</taxon>
        <taxon>Spiralia</taxon>
        <taxon>Lophotrochozoa</taxon>
        <taxon>Mollusca</taxon>
        <taxon>Gastropoda</taxon>
        <taxon>Heterobranchia</taxon>
        <taxon>Euthyneura</taxon>
        <taxon>Panpulmonata</taxon>
        <taxon>Sacoglossa</taxon>
        <taxon>Placobranchoidea</taxon>
        <taxon>Plakobranchidae</taxon>
        <taxon>Plakobranchus</taxon>
    </lineage>
</organism>
<gene>
    <name evidence="3" type="ORF">PoB_003722800</name>
</gene>
<comment type="caution">
    <text evidence="3">The sequence shown here is derived from an EMBL/GenBank/DDBJ whole genome shotgun (WGS) entry which is preliminary data.</text>
</comment>
<accession>A0AAV4AW28</accession>
<keyword evidence="4" id="KW-1185">Reference proteome</keyword>
<feature type="region of interest" description="Disordered" evidence="1">
    <location>
        <begin position="185"/>
        <end position="222"/>
    </location>
</feature>
<evidence type="ECO:0000313" key="4">
    <source>
        <dbReference type="Proteomes" id="UP000735302"/>
    </source>
</evidence>
<sequence length="250" mass="27471">MVHLRQQVTVYQDLSPLLHGDFTVTFLNEEYRMTNRGLENTIRVSVWGRNDVIMWESLVTGLSVLPKRQMGKKPPPTKTESLAEENDEDPNGGVGGAMDSESALRSSGTLLSWVRAPPQKTQVTVYKQQDIEANAQVGYIFACATQDYQPQHVSKWTAKLMGFKSSIAHGLWSMAVTVDRIMASDRPEQSKPDKPSSSTTKRYQDQSTRAPVELQCSPRGIGGTVDSKFALRSAGISLVVASRPATSALA</sequence>
<evidence type="ECO:0000313" key="3">
    <source>
        <dbReference type="EMBL" id="GFO10723.1"/>
    </source>
</evidence>
<dbReference type="AlphaFoldDB" id="A0AAV4AW28"/>
<feature type="region of interest" description="Disordered" evidence="1">
    <location>
        <begin position="67"/>
        <end position="101"/>
    </location>
</feature>
<dbReference type="SUPFAM" id="SSF54637">
    <property type="entry name" value="Thioesterase/thiol ester dehydrase-isomerase"/>
    <property type="match status" value="1"/>
</dbReference>
<dbReference type="PANTHER" id="PTHR43841:SF3">
    <property type="entry name" value="(3R)-HYDROXYACYL-ACP DEHYDRATASE SUBUNIT HADB"/>
    <property type="match status" value="1"/>
</dbReference>
<dbReference type="Proteomes" id="UP000735302">
    <property type="component" value="Unassembled WGS sequence"/>
</dbReference>
<dbReference type="Pfam" id="PF01575">
    <property type="entry name" value="MaoC_dehydratas"/>
    <property type="match status" value="1"/>
</dbReference>
<dbReference type="Gene3D" id="3.10.129.10">
    <property type="entry name" value="Hotdog Thioesterase"/>
    <property type="match status" value="1"/>
</dbReference>
<evidence type="ECO:0000259" key="2">
    <source>
        <dbReference type="Pfam" id="PF01575"/>
    </source>
</evidence>
<dbReference type="PANTHER" id="PTHR43841">
    <property type="entry name" value="3-HYDROXYACYL-THIOESTER DEHYDRATASE HTDX-RELATED"/>
    <property type="match status" value="1"/>
</dbReference>
<reference evidence="3 4" key="1">
    <citation type="journal article" date="2021" name="Elife">
        <title>Chloroplast acquisition without the gene transfer in kleptoplastic sea slugs, Plakobranchus ocellatus.</title>
        <authorList>
            <person name="Maeda T."/>
            <person name="Takahashi S."/>
            <person name="Yoshida T."/>
            <person name="Shimamura S."/>
            <person name="Takaki Y."/>
            <person name="Nagai Y."/>
            <person name="Toyoda A."/>
            <person name="Suzuki Y."/>
            <person name="Arimoto A."/>
            <person name="Ishii H."/>
            <person name="Satoh N."/>
            <person name="Nishiyama T."/>
            <person name="Hasebe M."/>
            <person name="Maruyama T."/>
            <person name="Minagawa J."/>
            <person name="Obokata J."/>
            <person name="Shigenobu S."/>
        </authorList>
    </citation>
    <scope>NUCLEOTIDE SEQUENCE [LARGE SCALE GENOMIC DNA]</scope>
</reference>
<protein>
    <submittedName>
        <fullName evidence="3">Dehydratase</fullName>
    </submittedName>
</protein>
<name>A0AAV4AW28_9GAST</name>
<feature type="compositionally biased region" description="Basic and acidic residues" evidence="1">
    <location>
        <begin position="185"/>
        <end position="194"/>
    </location>
</feature>
<evidence type="ECO:0000256" key="1">
    <source>
        <dbReference type="SAM" id="MobiDB-lite"/>
    </source>
</evidence>
<dbReference type="InterPro" id="IPR029069">
    <property type="entry name" value="HotDog_dom_sf"/>
</dbReference>
<dbReference type="EMBL" id="BLXT01004211">
    <property type="protein sequence ID" value="GFO10723.1"/>
    <property type="molecule type" value="Genomic_DNA"/>
</dbReference>
<proteinExistence type="predicted"/>
<dbReference type="GO" id="GO:0018812">
    <property type="term" value="F:3-hydroxyacyl-CoA dehydratase activity"/>
    <property type="evidence" value="ECO:0007669"/>
    <property type="project" value="UniProtKB-ARBA"/>
</dbReference>